<sequence length="418" mass="46898">MICRGQPSFFEWRCVRFSHAIELEAAPVYSRPRVPDERPGNLEQHPIIIDEEREGEDWPRTYGHFNVCSAGFSRLPGTDVPDPVTTKTPSFTEYRETARIASQTSSEMASPLFPVTTLELAVRQLSMNHGDASTMSSTTIPSWILTIPRDTPLSSSTNEDPATQVVYSKNQCKRDTVYILQLVQEIQDRRFTDAEAAGLISESDYSNARSVVSCLNSGRRHEFLANAQAVIADGTHAAANTQTLRHPAEDAPAGSLLTRPNTAGVTLRTDKPRRGKPSDPDSSSSDLNNSPSRRRRRSRDPDRSHSSATTTIRKLKPDDVQLIDPKTMSVTSFTKCLRQVSRFYGEQSVLNVVPLCLRGDARDWYTHLSDATTDAMQESMQTCIQKLERRFKKNPFEARTEAEREIPLRKRKASGLRE</sequence>
<evidence type="ECO:0000313" key="3">
    <source>
        <dbReference type="Proteomes" id="UP001149079"/>
    </source>
</evidence>
<evidence type="ECO:0000313" key="2">
    <source>
        <dbReference type="EMBL" id="KAJ5138530.1"/>
    </source>
</evidence>
<protein>
    <submittedName>
        <fullName evidence="2">Retrotransposon polyprotein</fullName>
    </submittedName>
</protein>
<dbReference type="OrthoDB" id="4188289at2759"/>
<organism evidence="2 3">
    <name type="scientific">Penicillium bovifimosum</name>
    <dbReference type="NCBI Taxonomy" id="126998"/>
    <lineage>
        <taxon>Eukaryota</taxon>
        <taxon>Fungi</taxon>
        <taxon>Dikarya</taxon>
        <taxon>Ascomycota</taxon>
        <taxon>Pezizomycotina</taxon>
        <taxon>Eurotiomycetes</taxon>
        <taxon>Eurotiomycetidae</taxon>
        <taxon>Eurotiales</taxon>
        <taxon>Aspergillaceae</taxon>
        <taxon>Penicillium</taxon>
    </lineage>
</organism>
<dbReference type="RefSeq" id="XP_056523179.1">
    <property type="nucleotide sequence ID" value="XM_056664122.1"/>
</dbReference>
<gene>
    <name evidence="2" type="ORF">N7515_003378</name>
</gene>
<reference evidence="2" key="2">
    <citation type="journal article" date="2023" name="IMA Fungus">
        <title>Comparative genomic study of the Penicillium genus elucidates a diverse pangenome and 15 lateral gene transfer events.</title>
        <authorList>
            <person name="Petersen C."/>
            <person name="Sorensen T."/>
            <person name="Nielsen M.R."/>
            <person name="Sondergaard T.E."/>
            <person name="Sorensen J.L."/>
            <person name="Fitzpatrick D.A."/>
            <person name="Frisvad J.C."/>
            <person name="Nielsen K.L."/>
        </authorList>
    </citation>
    <scope>NUCLEOTIDE SEQUENCE</scope>
    <source>
        <strain evidence="2">IBT 22155</strain>
    </source>
</reference>
<dbReference type="AlphaFoldDB" id="A0A9W9H4L5"/>
<proteinExistence type="predicted"/>
<name>A0A9W9H4L5_9EURO</name>
<feature type="compositionally biased region" description="Basic and acidic residues" evidence="1">
    <location>
        <begin position="398"/>
        <end position="408"/>
    </location>
</feature>
<dbReference type="GeneID" id="81403292"/>
<reference evidence="2" key="1">
    <citation type="submission" date="2022-11" db="EMBL/GenBank/DDBJ databases">
        <authorList>
            <person name="Petersen C."/>
        </authorList>
    </citation>
    <scope>NUCLEOTIDE SEQUENCE</scope>
    <source>
        <strain evidence="2">IBT 22155</strain>
    </source>
</reference>
<accession>A0A9W9H4L5</accession>
<feature type="region of interest" description="Disordered" evidence="1">
    <location>
        <begin position="245"/>
        <end position="311"/>
    </location>
</feature>
<feature type="region of interest" description="Disordered" evidence="1">
    <location>
        <begin position="398"/>
        <end position="418"/>
    </location>
</feature>
<evidence type="ECO:0000256" key="1">
    <source>
        <dbReference type="SAM" id="MobiDB-lite"/>
    </source>
</evidence>
<feature type="compositionally biased region" description="Basic residues" evidence="1">
    <location>
        <begin position="409"/>
        <end position="418"/>
    </location>
</feature>
<keyword evidence="3" id="KW-1185">Reference proteome</keyword>
<dbReference type="Proteomes" id="UP001149079">
    <property type="component" value="Unassembled WGS sequence"/>
</dbReference>
<feature type="compositionally biased region" description="Basic and acidic residues" evidence="1">
    <location>
        <begin position="268"/>
        <end position="279"/>
    </location>
</feature>
<dbReference type="EMBL" id="JAPQKL010000003">
    <property type="protein sequence ID" value="KAJ5138530.1"/>
    <property type="molecule type" value="Genomic_DNA"/>
</dbReference>
<comment type="caution">
    <text evidence="2">The sequence shown here is derived from an EMBL/GenBank/DDBJ whole genome shotgun (WGS) entry which is preliminary data.</text>
</comment>
<feature type="compositionally biased region" description="Low complexity" evidence="1">
    <location>
        <begin position="280"/>
        <end position="291"/>
    </location>
</feature>